<comment type="domain">
    <text evidence="6">Contains large globular domains required for ATP hydrolysis at each terminus and a third globular domain forming a flexible hinge near the middle of the molecule. These domains are separated by coiled-coil structures.</text>
</comment>
<dbReference type="SUPFAM" id="SSF75553">
    <property type="entry name" value="Smc hinge domain"/>
    <property type="match status" value="1"/>
</dbReference>
<evidence type="ECO:0000259" key="7">
    <source>
        <dbReference type="SMART" id="SM00968"/>
    </source>
</evidence>
<dbReference type="NCBIfam" id="TIGR02168">
    <property type="entry name" value="SMC_prok_B"/>
    <property type="match status" value="1"/>
</dbReference>
<evidence type="ECO:0000256" key="4">
    <source>
        <dbReference type="ARBA" id="ARBA00023054"/>
    </source>
</evidence>
<comment type="function">
    <text evidence="6">Required for chromosome condensation and partitioning.</text>
</comment>
<dbReference type="SMART" id="SM00968">
    <property type="entry name" value="SMC_hinge"/>
    <property type="match status" value="1"/>
</dbReference>
<feature type="coiled-coil region" evidence="6">
    <location>
        <begin position="234"/>
        <end position="303"/>
    </location>
</feature>
<comment type="subunit">
    <text evidence="6">Homodimer.</text>
</comment>
<feature type="domain" description="SMC hinge" evidence="7">
    <location>
        <begin position="519"/>
        <end position="636"/>
    </location>
</feature>
<feature type="coiled-coil region" evidence="6">
    <location>
        <begin position="839"/>
        <end position="887"/>
    </location>
</feature>
<dbReference type="Gene3D" id="3.30.70.1620">
    <property type="match status" value="1"/>
</dbReference>
<evidence type="ECO:0000256" key="3">
    <source>
        <dbReference type="ARBA" id="ARBA00022840"/>
    </source>
</evidence>
<evidence type="ECO:0000256" key="1">
    <source>
        <dbReference type="ARBA" id="ARBA00022490"/>
    </source>
</evidence>
<evidence type="ECO:0000256" key="2">
    <source>
        <dbReference type="ARBA" id="ARBA00022741"/>
    </source>
</evidence>
<dbReference type="InterPro" id="IPR010935">
    <property type="entry name" value="SMC_hinge"/>
</dbReference>
<feature type="coiled-coil region" evidence="6">
    <location>
        <begin position="671"/>
        <end position="796"/>
    </location>
</feature>
<dbReference type="RefSeq" id="WP_226384871.1">
    <property type="nucleotide sequence ID" value="NZ_JADCKA010000003.1"/>
</dbReference>
<comment type="subcellular location">
    <subcellularLocation>
        <location evidence="6">Cytoplasm</location>
    </subcellularLocation>
</comment>
<dbReference type="SUPFAM" id="SSF52540">
    <property type="entry name" value="P-loop containing nucleoside triphosphate hydrolases"/>
    <property type="match status" value="1"/>
</dbReference>
<dbReference type="Pfam" id="PF06470">
    <property type="entry name" value="SMC_hinge"/>
    <property type="match status" value="1"/>
</dbReference>
<dbReference type="PIRSF" id="PIRSF005719">
    <property type="entry name" value="SMC"/>
    <property type="match status" value="1"/>
</dbReference>
<dbReference type="Pfam" id="PF02463">
    <property type="entry name" value="SMC_N"/>
    <property type="match status" value="1"/>
</dbReference>
<dbReference type="HAMAP" id="MF_01894">
    <property type="entry name" value="Smc_prok"/>
    <property type="match status" value="1"/>
</dbReference>
<evidence type="ECO:0000256" key="6">
    <source>
        <dbReference type="HAMAP-Rule" id="MF_01894"/>
    </source>
</evidence>
<evidence type="ECO:0000313" key="8">
    <source>
        <dbReference type="EMBL" id="MBE5035201.1"/>
    </source>
</evidence>
<feature type="binding site" evidence="6">
    <location>
        <begin position="32"/>
        <end position="39"/>
    </location>
    <ligand>
        <name>ATP</name>
        <dbReference type="ChEBI" id="CHEBI:30616"/>
    </ligand>
</feature>
<keyword evidence="4 6" id="KW-0175">Coiled coil</keyword>
<keyword evidence="1 6" id="KW-0963">Cytoplasm</keyword>
<feature type="coiled-coil region" evidence="6">
    <location>
        <begin position="167"/>
        <end position="194"/>
    </location>
</feature>
<keyword evidence="5 6" id="KW-0238">DNA-binding</keyword>
<dbReference type="InterPro" id="IPR036277">
    <property type="entry name" value="SMC_hinge_sf"/>
</dbReference>
<dbReference type="Proteomes" id="UP001516588">
    <property type="component" value="Unassembled WGS sequence"/>
</dbReference>
<comment type="similarity">
    <text evidence="6">Belongs to the SMC family.</text>
</comment>
<proteinExistence type="inferred from homology"/>
<dbReference type="EMBL" id="JADCKA010000003">
    <property type="protein sequence ID" value="MBE5035201.1"/>
    <property type="molecule type" value="Genomic_DNA"/>
</dbReference>
<dbReference type="CDD" id="cd03278">
    <property type="entry name" value="ABC_SMC_barmotin"/>
    <property type="match status" value="1"/>
</dbReference>
<evidence type="ECO:0000256" key="5">
    <source>
        <dbReference type="ARBA" id="ARBA00023125"/>
    </source>
</evidence>
<keyword evidence="2 6" id="KW-0547">Nucleotide-binding</keyword>
<feature type="coiled-coil region" evidence="6">
    <location>
        <begin position="339"/>
        <end position="499"/>
    </location>
</feature>
<comment type="caution">
    <text evidence="8">The sequence shown here is derived from an EMBL/GenBank/DDBJ whole genome shotgun (WGS) entry which is preliminary data.</text>
</comment>
<dbReference type="InterPro" id="IPR011890">
    <property type="entry name" value="SMC_prok"/>
</dbReference>
<sequence length="1182" mass="132924">MFFKRIEMHGFKSFAEPVTIEFDRGITCVVGPNGSGKSNISDAIRWVLGEQSPKMLRGSRMDDVIFAGTASRKSRGMAEVTLVIDNSDNMLPIEYSEVAITRRMYRSGESEYAINGNSCRMKDIRELLMDTGIGVDGYSLIGQGKISEIISNKTESIREIFEETAGIVSYRSKKAEAERKLAAASDNMARVTDIISEIEGRIDGLREDSAKATEYLTLRDRHKQLEVNITVRNIDDIQEKATQTAQEAAQLESELKASYEERETRDKEARECRAKIQELEEQYRHADEELKENTERANRLTGEKNVSRERLAGMERDIRRIGDEIGLQEKRIKEEQESEKQLLDKKADIDKRYEELKKHLEEESARHGDVIGERDRLSQDVDALKNELFEISSKKSGWNAEKISLENLAANLEENRLELIKEADAEAGNRESAAKALEEFEKTEKEMSAKLDSLRTHYDELLTEKKKAESDKTLAERHMAEARMEAERTAARKRAIEEMENNYEGYNGGVRAVMKSGINGIEGVVAELIEVPKGYETAVETALGAAAQNIICADDKTAKAAINMLKEKKAGRLTFLPVASIKSRGVMKDREVEGAAGFVGYAAECVDFDERHRNIAEYLLGSVAIIDNMDNAVRISKSGKRGLRYVTLDGEVINASGAVTGGRYKNRTAGLFERKSEINELTQKAEKLTSEIEDAENTVNEAVKKLRKNAEKIESAEKEIRNAEIGLMDISGRKNIAEKTFNDIERATAARDDSVRGIDEEKTKLEEQIKSLAERIADAEERTAQAEASIEEKTARLENMAGDILGANELMTKARIELGTCQGEKENTDNLLNLVRETIKGCQEDIENKKTQIEGLTLDMQAITEGVNAREEEIASLAIKKEKAELAIGTINAEKGRCMKLSEELSDAVGETDRKIRSLQDMKYSADVKAARYDGQLENLKNKLWDDFEISYAQALTMKDEDFVMSSAVKENRQIRNRIKELGEVNVGAIKEYEQVSERYTFLTEQREDIRRSTDELNSIIADTDRVIKKRFNDSFDQITGHFEKIFTEFFGGGHAKISLDNEEDPLNATIEITAQPPGKQLKNINLLSGGEKTMTAIALMFAVLRTKPTPCCILDEVEAALDDHNIHVFANYLRKFDNIQFTLITHQKTTMEHADVMYGVTMPERGISKVFSLKMTDELPV</sequence>
<dbReference type="PANTHER" id="PTHR43977">
    <property type="entry name" value="STRUCTURAL MAINTENANCE OF CHROMOSOMES PROTEIN 3"/>
    <property type="match status" value="1"/>
</dbReference>
<gene>
    <name evidence="6 8" type="primary">smc</name>
    <name evidence="8" type="ORF">INF20_02770</name>
</gene>
<name>A0ABR9QWF9_9FIRM</name>
<dbReference type="Gene3D" id="1.20.1060.20">
    <property type="match status" value="1"/>
</dbReference>
<dbReference type="Gene3D" id="3.40.50.300">
    <property type="entry name" value="P-loop containing nucleotide triphosphate hydrolases"/>
    <property type="match status" value="2"/>
</dbReference>
<keyword evidence="3 6" id="KW-0067">ATP-binding</keyword>
<reference evidence="8 9" key="1">
    <citation type="submission" date="2020-10" db="EMBL/GenBank/DDBJ databases">
        <title>ChiBAC.</title>
        <authorList>
            <person name="Zenner C."/>
            <person name="Hitch T.C.A."/>
            <person name="Clavel T."/>
        </authorList>
    </citation>
    <scope>NUCLEOTIDE SEQUENCE [LARGE SCALE GENOMIC DNA]</scope>
    <source>
        <strain evidence="8 9">DSM 108706</strain>
    </source>
</reference>
<evidence type="ECO:0000313" key="9">
    <source>
        <dbReference type="Proteomes" id="UP001516588"/>
    </source>
</evidence>
<dbReference type="InterPro" id="IPR003395">
    <property type="entry name" value="RecF/RecN/SMC_N"/>
</dbReference>
<dbReference type="InterPro" id="IPR027417">
    <property type="entry name" value="P-loop_NTPase"/>
</dbReference>
<dbReference type="InterPro" id="IPR024704">
    <property type="entry name" value="SMC"/>
</dbReference>
<accession>A0ABR9QWF9</accession>
<protein>
    <recommendedName>
        <fullName evidence="6">Chromosome partition protein Smc</fullName>
    </recommendedName>
</protein>
<keyword evidence="9" id="KW-1185">Reference proteome</keyword>
<organism evidence="8 9">
    <name type="scientific">Gallibacter intestinalis</name>
    <dbReference type="NCBI Taxonomy" id="2779356"/>
    <lineage>
        <taxon>Bacteria</taxon>
        <taxon>Bacillati</taxon>
        <taxon>Bacillota</taxon>
        <taxon>Clostridia</taxon>
        <taxon>Eubacteriales</taxon>
        <taxon>Eubacteriaceae</taxon>
        <taxon>Gallibacter</taxon>
    </lineage>
</organism>